<accession>A0AAU7WFX2</accession>
<name>A0AAU7WFX2_9BACI</name>
<reference evidence="1" key="1">
    <citation type="submission" date="2024-06" db="EMBL/GenBank/DDBJ databases">
        <authorList>
            <person name="Huang C.H."/>
            <person name="Ting Y.S."/>
            <person name="Cheng Y.H."/>
        </authorList>
    </citation>
    <scope>NUCLEOTIDE SEQUENCE</scope>
    <source>
        <strain evidence="1">TCI803</strain>
    </source>
</reference>
<dbReference type="AlphaFoldDB" id="A0AAU7WFX2"/>
<organism evidence="1">
    <name type="scientific">Heyndrickxia faecalis</name>
    <dbReference type="NCBI Taxonomy" id="2824910"/>
    <lineage>
        <taxon>Bacteria</taxon>
        <taxon>Bacillati</taxon>
        <taxon>Bacillota</taxon>
        <taxon>Bacilli</taxon>
        <taxon>Bacillales</taxon>
        <taxon>Bacillaceae</taxon>
        <taxon>Heyndrickxia</taxon>
    </lineage>
</organism>
<protein>
    <submittedName>
        <fullName evidence="1">Uncharacterized protein</fullName>
    </submittedName>
</protein>
<sequence>MINVGDVISYNFNFLIYIHNAYTNLENEGNKFPYLPLEREGFIDRKSFLEKGKEIWRECLRSDIQEEDIQYWLAEKFDFRGLFSKNDYGERNYRLLRRTFNCWFGEIGYRSLELQGEVWVPYVYEKLAENNKKYDGDIFLEIIFDEGPKEWKIYSDQHYFITIHDHPMNGSHILLDYLKMIEKYWVRHIRHTSKIPFNPYGSSSCIQNLSQFPAVFMLQATKIKTLKTWQYGNGQIAISNTHHINRKYQS</sequence>
<evidence type="ECO:0000313" key="1">
    <source>
        <dbReference type="EMBL" id="XBX97823.1"/>
    </source>
</evidence>
<dbReference type="EMBL" id="CP158453">
    <property type="protein sequence ID" value="XBX97823.1"/>
    <property type="molecule type" value="Genomic_DNA"/>
</dbReference>
<proteinExistence type="predicted"/>
<gene>
    <name evidence="1" type="ORF">ABR335_15440</name>
</gene>